<dbReference type="Pfam" id="PF01037">
    <property type="entry name" value="AsnC_trans_reg"/>
    <property type="match status" value="1"/>
</dbReference>
<dbReference type="PANTHER" id="PTHR30154">
    <property type="entry name" value="LEUCINE-RESPONSIVE REGULATORY PROTEIN"/>
    <property type="match status" value="1"/>
</dbReference>
<dbReference type="RefSeq" id="WP_025910809.1">
    <property type="nucleotide sequence ID" value="NZ_KQ758664.1"/>
</dbReference>
<dbReference type="PRINTS" id="PR00033">
    <property type="entry name" value="HTHASNC"/>
</dbReference>
<keyword evidence="2" id="KW-0238">DNA-binding</keyword>
<dbReference type="InterPro" id="IPR019887">
    <property type="entry name" value="Tscrpt_reg_AsnC/Lrp_C"/>
</dbReference>
<dbReference type="InterPro" id="IPR036390">
    <property type="entry name" value="WH_DNA-bd_sf"/>
</dbReference>
<keyword evidence="3" id="KW-0804">Transcription</keyword>
<evidence type="ECO:0000259" key="4">
    <source>
        <dbReference type="PROSITE" id="PS50956"/>
    </source>
</evidence>
<dbReference type="GO" id="GO:0043565">
    <property type="term" value="F:sequence-specific DNA binding"/>
    <property type="evidence" value="ECO:0007669"/>
    <property type="project" value="InterPro"/>
</dbReference>
<dbReference type="InterPro" id="IPR019885">
    <property type="entry name" value="Tscrpt_reg_HTH_AsnC-type_CS"/>
</dbReference>
<dbReference type="InterPro" id="IPR019888">
    <property type="entry name" value="Tscrpt_reg_AsnC-like"/>
</dbReference>
<keyword evidence="1" id="KW-0805">Transcription regulation</keyword>
<evidence type="ECO:0000256" key="1">
    <source>
        <dbReference type="ARBA" id="ARBA00023015"/>
    </source>
</evidence>
<dbReference type="PANTHER" id="PTHR30154:SF53">
    <property type="entry name" value="HTH-TYPE TRANSCRIPTIONAL REGULATOR LRPC"/>
    <property type="match status" value="1"/>
</dbReference>
<dbReference type="SUPFAM" id="SSF46785">
    <property type="entry name" value="Winged helix' DNA-binding domain"/>
    <property type="match status" value="1"/>
</dbReference>
<evidence type="ECO:0000256" key="2">
    <source>
        <dbReference type="ARBA" id="ARBA00023125"/>
    </source>
</evidence>
<dbReference type="Gene3D" id="1.10.10.10">
    <property type="entry name" value="Winged helix-like DNA-binding domain superfamily/Winged helix DNA-binding domain"/>
    <property type="match status" value="1"/>
</dbReference>
<organism evidence="5 6">
    <name type="scientific">Priestia veravalensis</name>
    <dbReference type="NCBI Taxonomy" id="1414648"/>
    <lineage>
        <taxon>Bacteria</taxon>
        <taxon>Bacillati</taxon>
        <taxon>Bacillota</taxon>
        <taxon>Bacilli</taxon>
        <taxon>Bacillales</taxon>
        <taxon>Bacillaceae</taxon>
        <taxon>Priestia</taxon>
    </lineage>
</organism>
<dbReference type="FunFam" id="1.10.10.10:FF:000186">
    <property type="entry name" value="AsnC family transcriptional regulator"/>
    <property type="match status" value="1"/>
</dbReference>
<dbReference type="GO" id="GO:0043200">
    <property type="term" value="P:response to amino acid"/>
    <property type="evidence" value="ECO:0007669"/>
    <property type="project" value="TreeGrafter"/>
</dbReference>
<dbReference type="Pfam" id="PF13412">
    <property type="entry name" value="HTH_24"/>
    <property type="match status" value="1"/>
</dbReference>
<keyword evidence="6" id="KW-1185">Reference proteome</keyword>
<dbReference type="PROSITE" id="PS50956">
    <property type="entry name" value="HTH_ASNC_2"/>
    <property type="match status" value="1"/>
</dbReference>
<protein>
    <submittedName>
        <fullName evidence="5">AsnC family transcriptional regulator</fullName>
    </submittedName>
</protein>
<sequence>MNIDRIDLHILKELTTNARLSMRELSKLVNLSAPSVAERVRNLEQVGIISGYSVTINCEKLGLPISCFVEATIKNGEYRRFKQFIATYPYALFCERIAGKACFITKLQLPNLKELENFIDEVTPFAHTVSHIGISQVEMKPGFIDYLLKEK</sequence>
<dbReference type="InterPro" id="IPR000485">
    <property type="entry name" value="AsnC-type_HTH_dom"/>
</dbReference>
<evidence type="ECO:0000256" key="3">
    <source>
        <dbReference type="ARBA" id="ARBA00023163"/>
    </source>
</evidence>
<accession>A0A0V8JJI4</accession>
<evidence type="ECO:0000313" key="6">
    <source>
        <dbReference type="Proteomes" id="UP000053681"/>
    </source>
</evidence>
<dbReference type="Gene3D" id="3.30.70.920">
    <property type="match status" value="1"/>
</dbReference>
<dbReference type="InterPro" id="IPR036388">
    <property type="entry name" value="WH-like_DNA-bd_sf"/>
</dbReference>
<dbReference type="Proteomes" id="UP000053681">
    <property type="component" value="Unassembled WGS sequence"/>
</dbReference>
<dbReference type="SUPFAM" id="SSF54909">
    <property type="entry name" value="Dimeric alpha+beta barrel"/>
    <property type="match status" value="1"/>
</dbReference>
<dbReference type="InterPro" id="IPR011008">
    <property type="entry name" value="Dimeric_a/b-barrel"/>
</dbReference>
<evidence type="ECO:0000313" key="5">
    <source>
        <dbReference type="EMBL" id="KSU87234.1"/>
    </source>
</evidence>
<dbReference type="GeneID" id="93683098"/>
<comment type="caution">
    <text evidence="5">The sequence shown here is derived from an EMBL/GenBank/DDBJ whole genome shotgun (WGS) entry which is preliminary data.</text>
</comment>
<name>A0A0V8JJI4_9BACI</name>
<dbReference type="SMART" id="SM00344">
    <property type="entry name" value="HTH_ASNC"/>
    <property type="match status" value="1"/>
</dbReference>
<reference evidence="5 6" key="1">
    <citation type="submission" date="2015-11" db="EMBL/GenBank/DDBJ databases">
        <title>Bacillus caseinolyticus sp nov.</title>
        <authorList>
            <person name="Dastager S.G."/>
            <person name="Mawlankar R."/>
        </authorList>
    </citation>
    <scope>NUCLEOTIDE SEQUENCE [LARGE SCALE GENOMIC DNA]</scope>
    <source>
        <strain evidence="5 6">SGD-V-76</strain>
    </source>
</reference>
<dbReference type="PROSITE" id="PS00519">
    <property type="entry name" value="HTH_ASNC_1"/>
    <property type="match status" value="1"/>
</dbReference>
<dbReference type="GO" id="GO:0005829">
    <property type="term" value="C:cytosol"/>
    <property type="evidence" value="ECO:0007669"/>
    <property type="project" value="TreeGrafter"/>
</dbReference>
<dbReference type="EMBL" id="LNQP01000049">
    <property type="protein sequence ID" value="KSU87234.1"/>
    <property type="molecule type" value="Genomic_DNA"/>
</dbReference>
<proteinExistence type="predicted"/>
<dbReference type="AlphaFoldDB" id="A0A0V8JJI4"/>
<gene>
    <name evidence="5" type="ORF">AS180_14110</name>
</gene>
<feature type="domain" description="HTH asnC-type" evidence="4">
    <location>
        <begin position="3"/>
        <end position="64"/>
    </location>
</feature>